<dbReference type="InterPro" id="IPR027417">
    <property type="entry name" value="P-loop_NTPase"/>
</dbReference>
<dbReference type="OrthoDB" id="341217at2"/>
<dbReference type="Gene3D" id="3.40.50.300">
    <property type="entry name" value="P-loop containing nucleotide triphosphate hydrolases"/>
    <property type="match status" value="1"/>
</dbReference>
<keyword evidence="4 6" id="KW-0547">Nucleotide-binding</keyword>
<name>W1N383_9GAMM</name>
<comment type="function">
    <text evidence="6">Catalyzes the phosphorylation of ribose 1,5-bisphosphate to 5-phospho-D-ribosyl alpha-1-diphosphate (PRPP).</text>
</comment>
<sequence>MARLVYLIGASGVGKDTLLDAAREARSDWLVAHRYITRPSGRGENSVALCESEFAVRRELGLFCLDWCAHGLCYGVGREVEEWCRRGATVLLNGSRRALPQARERFGEALVPVVITAPSEVLRQRLVQRGREGNEEIQRRLARHAKVEAELVRDFPGLPRIDNGGSIEASLSALAAVIDGRSGYSYQG</sequence>
<dbReference type="InterPro" id="IPR012699">
    <property type="entry name" value="PhnN"/>
</dbReference>
<comment type="caution">
    <text evidence="6">Lacks conserved residue(s) required for the propagation of feature annotation.</text>
</comment>
<keyword evidence="3 6" id="KW-0808">Transferase</keyword>
<dbReference type="PATRIC" id="fig|1178482.3.peg.2726"/>
<comment type="similarity">
    <text evidence="6">Belongs to the ribose 1,5-bisphosphokinase family.</text>
</comment>
<dbReference type="EC" id="2.7.4.23" evidence="6"/>
<dbReference type="HAMAP" id="MF_00836">
    <property type="entry name" value="PhnN"/>
    <property type="match status" value="1"/>
</dbReference>
<comment type="caution">
    <text evidence="8">The sequence shown here is derived from an EMBL/GenBank/DDBJ whole genome shotgun (WGS) entry which is preliminary data.</text>
</comment>
<dbReference type="KEGG" id="hhu:AR456_02065"/>
<dbReference type="RefSeq" id="WP_021819676.1">
    <property type="nucleotide sequence ID" value="NZ_AVBC01000039.1"/>
</dbReference>
<proteinExistence type="inferred from homology"/>
<evidence type="ECO:0000259" key="7">
    <source>
        <dbReference type="SMART" id="SM00072"/>
    </source>
</evidence>
<dbReference type="Proteomes" id="UP000019113">
    <property type="component" value="Unassembled WGS sequence"/>
</dbReference>
<dbReference type="eggNOG" id="COG3709">
    <property type="taxonomic scope" value="Bacteria"/>
</dbReference>
<keyword evidence="5 6" id="KW-0067">ATP-binding</keyword>
<accession>W1N383</accession>
<evidence type="ECO:0000256" key="2">
    <source>
        <dbReference type="ARBA" id="ARBA00005069"/>
    </source>
</evidence>
<dbReference type="GO" id="GO:0006015">
    <property type="term" value="P:5-phosphoribose 1-diphosphate biosynthetic process"/>
    <property type="evidence" value="ECO:0007669"/>
    <property type="project" value="UniProtKB-UniRule"/>
</dbReference>
<dbReference type="SMART" id="SM00072">
    <property type="entry name" value="GuKc"/>
    <property type="match status" value="1"/>
</dbReference>
<dbReference type="InterPro" id="IPR008145">
    <property type="entry name" value="GK/Ca_channel_bsu"/>
</dbReference>
<organism evidence="8 9">
    <name type="scientific">Halomonas huangheensis</name>
    <dbReference type="NCBI Taxonomy" id="1178482"/>
    <lineage>
        <taxon>Bacteria</taxon>
        <taxon>Pseudomonadati</taxon>
        <taxon>Pseudomonadota</taxon>
        <taxon>Gammaproteobacteria</taxon>
        <taxon>Oceanospirillales</taxon>
        <taxon>Halomonadaceae</taxon>
        <taxon>Halomonas</taxon>
    </lineage>
</organism>
<dbReference type="AlphaFoldDB" id="W1N383"/>
<dbReference type="GO" id="GO:0005524">
    <property type="term" value="F:ATP binding"/>
    <property type="evidence" value="ECO:0007669"/>
    <property type="project" value="UniProtKB-KW"/>
</dbReference>
<evidence type="ECO:0000256" key="6">
    <source>
        <dbReference type="HAMAP-Rule" id="MF_00836"/>
    </source>
</evidence>
<reference evidence="8 9" key="1">
    <citation type="submission" date="2013-08" db="EMBL/GenBank/DDBJ databases">
        <title>draft genome of Halomonas huanghegensis, strain BJGMM-B45T.</title>
        <authorList>
            <person name="Miao C."/>
            <person name="Wan Y."/>
            <person name="Jin W."/>
        </authorList>
    </citation>
    <scope>NUCLEOTIDE SEQUENCE [LARGE SCALE GENOMIC DNA]</scope>
    <source>
        <strain evidence="8 9">BJGMM-B45</strain>
    </source>
</reference>
<comment type="pathway">
    <text evidence="2 6">Metabolic intermediate biosynthesis; 5-phospho-alpha-D-ribose 1-diphosphate biosynthesis; 5-phospho-alpha-D-ribose 1-diphosphate from D-ribose 5-phosphate (route II): step 3/3.</text>
</comment>
<dbReference type="NCBIfam" id="TIGR02322">
    <property type="entry name" value="phosphon_PhnN"/>
    <property type="match status" value="1"/>
</dbReference>
<dbReference type="EMBL" id="AVBC01000039">
    <property type="protein sequence ID" value="ERL49631.1"/>
    <property type="molecule type" value="Genomic_DNA"/>
</dbReference>
<evidence type="ECO:0000313" key="8">
    <source>
        <dbReference type="EMBL" id="ERL49631.1"/>
    </source>
</evidence>
<dbReference type="NCBIfam" id="NF007485">
    <property type="entry name" value="PRK10078.1"/>
    <property type="match status" value="1"/>
</dbReference>
<dbReference type="STRING" id="1178482.AR456_02065"/>
<evidence type="ECO:0000256" key="4">
    <source>
        <dbReference type="ARBA" id="ARBA00022741"/>
    </source>
</evidence>
<protein>
    <recommendedName>
        <fullName evidence="6">Ribose 1,5-bisphosphate phosphokinase PhnN</fullName>
        <ecNumber evidence="6">2.7.4.23</ecNumber>
    </recommendedName>
    <alternativeName>
        <fullName evidence="6">Ribose 1,5-bisphosphokinase</fullName>
    </alternativeName>
</protein>
<keyword evidence="9" id="KW-1185">Reference proteome</keyword>
<gene>
    <name evidence="6" type="primary">phnN</name>
    <name evidence="8" type="ORF">BJB45_00505</name>
</gene>
<evidence type="ECO:0000256" key="5">
    <source>
        <dbReference type="ARBA" id="ARBA00022840"/>
    </source>
</evidence>
<evidence type="ECO:0000256" key="1">
    <source>
        <dbReference type="ARBA" id="ARBA00000373"/>
    </source>
</evidence>
<dbReference type="SUPFAM" id="SSF52540">
    <property type="entry name" value="P-loop containing nucleoside triphosphate hydrolases"/>
    <property type="match status" value="1"/>
</dbReference>
<dbReference type="UniPathway" id="UPA00087">
    <property type="reaction ID" value="UER00175"/>
</dbReference>
<feature type="domain" description="Guanylate kinase/L-type calcium channel beta subunit" evidence="7">
    <location>
        <begin position="1"/>
        <end position="182"/>
    </location>
</feature>
<dbReference type="GO" id="GO:0019634">
    <property type="term" value="P:organic phosphonate metabolic process"/>
    <property type="evidence" value="ECO:0007669"/>
    <property type="project" value="UniProtKB-UniRule"/>
</dbReference>
<comment type="catalytic activity">
    <reaction evidence="1 6">
        <text>alpha-D-ribose 1,5-bisphosphate + ATP = 5-phospho-alpha-D-ribose 1-diphosphate + ADP</text>
        <dbReference type="Rhea" id="RHEA:20109"/>
        <dbReference type="ChEBI" id="CHEBI:30616"/>
        <dbReference type="ChEBI" id="CHEBI:58017"/>
        <dbReference type="ChEBI" id="CHEBI:68688"/>
        <dbReference type="ChEBI" id="CHEBI:456216"/>
        <dbReference type="EC" id="2.7.4.23"/>
    </reaction>
</comment>
<evidence type="ECO:0000256" key="3">
    <source>
        <dbReference type="ARBA" id="ARBA00022679"/>
    </source>
</evidence>
<evidence type="ECO:0000313" key="9">
    <source>
        <dbReference type="Proteomes" id="UP000019113"/>
    </source>
</evidence>
<dbReference type="GO" id="GO:0033863">
    <property type="term" value="F:ribose 1,5-bisphosphate phosphokinase activity"/>
    <property type="evidence" value="ECO:0007669"/>
    <property type="project" value="UniProtKB-UniRule"/>
</dbReference>